<comment type="caution">
    <text evidence="1">The sequence shown here is derived from an EMBL/GenBank/DDBJ whole genome shotgun (WGS) entry which is preliminary data.</text>
</comment>
<dbReference type="STRING" id="444597.BST26_16500"/>
<proteinExistence type="predicted"/>
<dbReference type="PANTHER" id="PTHR33371:SF4">
    <property type="entry name" value="INTERMEMBRANE PHOSPHOLIPID TRANSPORT SYSTEM BINDING PROTEIN MLAD"/>
    <property type="match status" value="1"/>
</dbReference>
<accession>A0A1X0D377</accession>
<keyword evidence="2" id="KW-1185">Reference proteome</keyword>
<dbReference type="Proteomes" id="UP000192801">
    <property type="component" value="Unassembled WGS sequence"/>
</dbReference>
<dbReference type="RefSeq" id="WP_083032465.1">
    <property type="nucleotide sequence ID" value="NZ_AP022618.1"/>
</dbReference>
<organism evidence="1 2">
    <name type="scientific">Mycolicibacterium insubricum</name>
    <dbReference type="NCBI Taxonomy" id="444597"/>
    <lineage>
        <taxon>Bacteria</taxon>
        <taxon>Bacillati</taxon>
        <taxon>Actinomycetota</taxon>
        <taxon>Actinomycetes</taxon>
        <taxon>Mycobacteriales</taxon>
        <taxon>Mycobacteriaceae</taxon>
        <taxon>Mycolicibacterium</taxon>
    </lineage>
</organism>
<dbReference type="NCBIfam" id="TIGR00996">
    <property type="entry name" value="Mtu_fam_mce"/>
    <property type="match status" value="1"/>
</dbReference>
<reference evidence="1 2" key="1">
    <citation type="submission" date="2016-12" db="EMBL/GenBank/DDBJ databases">
        <title>The new phylogeny of genus Mycobacterium.</title>
        <authorList>
            <person name="Tortoli E."/>
            <person name="Trovato A."/>
            <person name="Cirillo D.M."/>
        </authorList>
    </citation>
    <scope>NUCLEOTIDE SEQUENCE [LARGE SCALE GENOMIC DNA]</scope>
    <source>
        <strain evidence="1 2">DSM 45130</strain>
    </source>
</reference>
<protein>
    <submittedName>
        <fullName evidence="1">Mammalian cell entry protein</fullName>
    </submittedName>
</protein>
<name>A0A1X0D377_9MYCO</name>
<dbReference type="GO" id="GO:0005576">
    <property type="term" value="C:extracellular region"/>
    <property type="evidence" value="ECO:0007669"/>
    <property type="project" value="TreeGrafter"/>
</dbReference>
<sequence length="373" mass="40080">MSSARKRLLVIAGIIVVAALVIGGFIFSEVRSHLTTKHYTAQFESAAGIFEDNLITVLGMPVGRVSKVTPKQGYVEVEFTVDGEVKVPKKVEAVALQTAILTDRQIELTPVFKDGDEELPSGTTIGRDQTRVPVEFDEVLGTLDKLATALSGNKDGTGPVADVVANSAAVVDGNGEKIKSALSELSDAFRLSVNRGDTTKEQMTTIVQNVNSLFGAAADNDATLRQFGTTVNALTQVLADENLGTGTTGRKINDVLKQAGDILAANRGHIKTIVSNTNTVLTTTVDKKRDLAEFLDVTPLVLENVYNAVDRENGSLRIRLMTDRVLFETQTSKEMCNILRLRQLGCSTGTIQDFGPDFGLTYMLDGLAAMGQK</sequence>
<evidence type="ECO:0000313" key="2">
    <source>
        <dbReference type="Proteomes" id="UP000192801"/>
    </source>
</evidence>
<gene>
    <name evidence="1" type="ORF">BST26_16500</name>
</gene>
<dbReference type="EMBL" id="MVHS01000047">
    <property type="protein sequence ID" value="ORA66864.1"/>
    <property type="molecule type" value="Genomic_DNA"/>
</dbReference>
<dbReference type="InterPro" id="IPR003399">
    <property type="entry name" value="Mce/MlaD"/>
</dbReference>
<dbReference type="AlphaFoldDB" id="A0A1X0D377"/>
<evidence type="ECO:0000313" key="1">
    <source>
        <dbReference type="EMBL" id="ORA66864.1"/>
    </source>
</evidence>
<dbReference type="OrthoDB" id="4516955at2"/>
<dbReference type="InterPro" id="IPR005693">
    <property type="entry name" value="Mce"/>
</dbReference>
<dbReference type="Pfam" id="PF02470">
    <property type="entry name" value="MlaD"/>
    <property type="match status" value="1"/>
</dbReference>
<dbReference type="InterPro" id="IPR052336">
    <property type="entry name" value="MlaD_Phospholipid_Transporter"/>
</dbReference>
<dbReference type="PANTHER" id="PTHR33371">
    <property type="entry name" value="INTERMEMBRANE PHOSPHOLIPID TRANSPORT SYSTEM BINDING PROTEIN MLAD-RELATED"/>
    <property type="match status" value="1"/>
</dbReference>